<evidence type="ECO:0000256" key="2">
    <source>
        <dbReference type="ARBA" id="ARBA00023125"/>
    </source>
</evidence>
<gene>
    <name evidence="5" type="ORF">J2X06_003035</name>
</gene>
<dbReference type="SMART" id="SM00342">
    <property type="entry name" value="HTH_ARAC"/>
    <property type="match status" value="1"/>
</dbReference>
<dbReference type="InterPro" id="IPR018060">
    <property type="entry name" value="HTH_AraC"/>
</dbReference>
<organism evidence="5 6">
    <name type="scientific">Lysobacter niastensis</name>
    <dbReference type="NCBI Taxonomy" id="380629"/>
    <lineage>
        <taxon>Bacteria</taxon>
        <taxon>Pseudomonadati</taxon>
        <taxon>Pseudomonadota</taxon>
        <taxon>Gammaproteobacteria</taxon>
        <taxon>Lysobacterales</taxon>
        <taxon>Lysobacteraceae</taxon>
        <taxon>Lysobacter</taxon>
    </lineage>
</organism>
<proteinExistence type="predicted"/>
<evidence type="ECO:0000259" key="4">
    <source>
        <dbReference type="PROSITE" id="PS01124"/>
    </source>
</evidence>
<keyword evidence="3" id="KW-0804">Transcription</keyword>
<dbReference type="InterPro" id="IPR032687">
    <property type="entry name" value="AraC-type_N"/>
</dbReference>
<dbReference type="Pfam" id="PF12625">
    <property type="entry name" value="Arabinose_bd"/>
    <property type="match status" value="1"/>
</dbReference>
<sequence>MSTLIRAATMKNYFEVAQQLGLNPQPLLNAAGLSRTMLADPERRIPAAAAVRLLEESARQSGCDTFGLRMAESRQLSDFGVASLLLIHQPTLRDALVATMQYRHLLNELLAIHVEERGRTVVIREEFVSDVGTTSRQAIELALGALYRLCGFLLGPHWKPHSVNFAHAAPENLLVHRRLFRCATEFDREFNGIVCDAADLNFPNPSADPAMASYVKRMVESLPGPAQNSIATDVRKDLYILMPMGQATIEQVARGRGMNVRTLQRRLEEANEIFSHILNSVRAELALRYMENRQYSLQVVGRLLGFSSPSSFTRWFSAEFGMAPREWRKAAGNTNDAG</sequence>
<evidence type="ECO:0000256" key="1">
    <source>
        <dbReference type="ARBA" id="ARBA00023015"/>
    </source>
</evidence>
<dbReference type="PANTHER" id="PTHR47894">
    <property type="entry name" value="HTH-TYPE TRANSCRIPTIONAL REGULATOR GADX"/>
    <property type="match status" value="1"/>
</dbReference>
<dbReference type="RefSeq" id="WP_310063817.1">
    <property type="nucleotide sequence ID" value="NZ_JAVDVY010000003.1"/>
</dbReference>
<dbReference type="PROSITE" id="PS00041">
    <property type="entry name" value="HTH_ARAC_FAMILY_1"/>
    <property type="match status" value="1"/>
</dbReference>
<feature type="domain" description="HTH araC/xylS-type" evidence="4">
    <location>
        <begin position="228"/>
        <end position="330"/>
    </location>
</feature>
<keyword evidence="6" id="KW-1185">Reference proteome</keyword>
<keyword evidence="1" id="KW-0805">Transcription regulation</keyword>
<dbReference type="PANTHER" id="PTHR47894:SF4">
    <property type="entry name" value="HTH-TYPE TRANSCRIPTIONAL REGULATOR GADX"/>
    <property type="match status" value="1"/>
</dbReference>
<evidence type="ECO:0000313" key="5">
    <source>
        <dbReference type="EMBL" id="MDR7135817.1"/>
    </source>
</evidence>
<dbReference type="Pfam" id="PF12833">
    <property type="entry name" value="HTH_18"/>
    <property type="match status" value="1"/>
</dbReference>
<dbReference type="InterPro" id="IPR009057">
    <property type="entry name" value="Homeodomain-like_sf"/>
</dbReference>
<dbReference type="SUPFAM" id="SSF46689">
    <property type="entry name" value="Homeodomain-like"/>
    <property type="match status" value="1"/>
</dbReference>
<evidence type="ECO:0000313" key="6">
    <source>
        <dbReference type="Proteomes" id="UP001251524"/>
    </source>
</evidence>
<comment type="caution">
    <text evidence="5">The sequence shown here is derived from an EMBL/GenBank/DDBJ whole genome shotgun (WGS) entry which is preliminary data.</text>
</comment>
<name>A0ABU1WE37_9GAMM</name>
<dbReference type="Gene3D" id="1.10.10.60">
    <property type="entry name" value="Homeodomain-like"/>
    <property type="match status" value="1"/>
</dbReference>
<accession>A0ABU1WE37</accession>
<evidence type="ECO:0000256" key="3">
    <source>
        <dbReference type="ARBA" id="ARBA00023163"/>
    </source>
</evidence>
<dbReference type="EMBL" id="JAVDVY010000003">
    <property type="protein sequence ID" value="MDR7135817.1"/>
    <property type="molecule type" value="Genomic_DNA"/>
</dbReference>
<protein>
    <submittedName>
        <fullName evidence="5">AraC-like DNA-binding protein</fullName>
    </submittedName>
</protein>
<reference evidence="5 6" key="1">
    <citation type="submission" date="2023-07" db="EMBL/GenBank/DDBJ databases">
        <title>Sorghum-associated microbial communities from plants grown in Nebraska, USA.</title>
        <authorList>
            <person name="Schachtman D."/>
        </authorList>
    </citation>
    <scope>NUCLEOTIDE SEQUENCE [LARGE SCALE GENOMIC DNA]</scope>
    <source>
        <strain evidence="5 6">BE198</strain>
    </source>
</reference>
<keyword evidence="2" id="KW-0238">DNA-binding</keyword>
<dbReference type="InterPro" id="IPR018062">
    <property type="entry name" value="HTH_AraC-typ_CS"/>
</dbReference>
<dbReference type="Proteomes" id="UP001251524">
    <property type="component" value="Unassembled WGS sequence"/>
</dbReference>
<dbReference type="PROSITE" id="PS01124">
    <property type="entry name" value="HTH_ARAC_FAMILY_2"/>
    <property type="match status" value="1"/>
</dbReference>